<reference evidence="2 3" key="1">
    <citation type="journal article" date="2019" name="Int. J. Syst. Evol. Microbiol.">
        <title>The Global Catalogue of Microorganisms (GCM) 10K type strain sequencing project: providing services to taxonomists for standard genome sequencing and annotation.</title>
        <authorList>
            <consortium name="The Broad Institute Genomics Platform"/>
            <consortium name="The Broad Institute Genome Sequencing Center for Infectious Disease"/>
            <person name="Wu L."/>
            <person name="Ma J."/>
        </authorList>
    </citation>
    <scope>NUCLEOTIDE SEQUENCE [LARGE SCALE GENOMIC DNA]</scope>
    <source>
        <strain evidence="2 3">JCM 15395</strain>
    </source>
</reference>
<accession>A0ABN1GGR2</accession>
<gene>
    <name evidence="2" type="ORF">GCM10009001_30570</name>
</gene>
<feature type="domain" description="HD" evidence="1">
    <location>
        <begin position="26"/>
        <end position="125"/>
    </location>
</feature>
<comment type="caution">
    <text evidence="2">The sequence shown here is derived from an EMBL/GenBank/DDBJ whole genome shotgun (WGS) entry which is preliminary data.</text>
</comment>
<dbReference type="Gene3D" id="1.10.472.50">
    <property type="entry name" value="HD-domain/PDEase-like"/>
    <property type="match status" value="1"/>
</dbReference>
<dbReference type="SMART" id="SM00471">
    <property type="entry name" value="HDc"/>
    <property type="match status" value="1"/>
</dbReference>
<dbReference type="CDD" id="cd00077">
    <property type="entry name" value="HDc"/>
    <property type="match status" value="1"/>
</dbReference>
<sequence>MNNENKLTAIRRYVFSIFNNDATGHDFYHMKRVADAARTIAEAENANSFICEAAAWIHDIGDGKLFADQSEAISDLRAFLLSNGVTEDETRRILQAAKDVSFRKGNIPETLEGKIVQDADRLDAIGAVGIARTFAYGGSKGQLIWNSAEKDNSSIQHFYDKLLLLKGLMNTDSAIRIAEERHRFMEMYLEQFFSEWGR</sequence>
<evidence type="ECO:0000259" key="1">
    <source>
        <dbReference type="PROSITE" id="PS51831"/>
    </source>
</evidence>
<organism evidence="2 3">
    <name type="scientific">Virgibacillus siamensis</name>
    <dbReference type="NCBI Taxonomy" id="480071"/>
    <lineage>
        <taxon>Bacteria</taxon>
        <taxon>Bacillati</taxon>
        <taxon>Bacillota</taxon>
        <taxon>Bacilli</taxon>
        <taxon>Bacillales</taxon>
        <taxon>Bacillaceae</taxon>
        <taxon>Virgibacillus</taxon>
    </lineage>
</organism>
<dbReference type="Gene3D" id="1.20.58.1910">
    <property type="match status" value="1"/>
</dbReference>
<dbReference type="InterPro" id="IPR003607">
    <property type="entry name" value="HD/PDEase_dom"/>
</dbReference>
<dbReference type="InterPro" id="IPR006674">
    <property type="entry name" value="HD_domain"/>
</dbReference>
<name>A0ABN1GGR2_9BACI</name>
<proteinExistence type="predicted"/>
<dbReference type="Pfam" id="PF01966">
    <property type="entry name" value="HD"/>
    <property type="match status" value="1"/>
</dbReference>
<evidence type="ECO:0000313" key="2">
    <source>
        <dbReference type="EMBL" id="GAA0611205.1"/>
    </source>
</evidence>
<dbReference type="EMBL" id="BAAADS010000025">
    <property type="protein sequence ID" value="GAA0611205.1"/>
    <property type="molecule type" value="Genomic_DNA"/>
</dbReference>
<protein>
    <submittedName>
        <fullName evidence="2">HD domain-containing protein</fullName>
    </submittedName>
</protein>
<dbReference type="PANTHER" id="PTHR33594">
    <property type="entry name" value="SUPERFAMILY HYDROLASE, PUTATIVE (AFU_ORTHOLOGUE AFUA_1G03035)-RELATED"/>
    <property type="match status" value="1"/>
</dbReference>
<keyword evidence="3" id="KW-1185">Reference proteome</keyword>
<evidence type="ECO:0000313" key="3">
    <source>
        <dbReference type="Proteomes" id="UP001500866"/>
    </source>
</evidence>
<dbReference type="Proteomes" id="UP001500866">
    <property type="component" value="Unassembled WGS sequence"/>
</dbReference>
<dbReference type="RefSeq" id="WP_343815031.1">
    <property type="nucleotide sequence ID" value="NZ_BAAADS010000025.1"/>
</dbReference>
<dbReference type="SUPFAM" id="SSF109604">
    <property type="entry name" value="HD-domain/PDEase-like"/>
    <property type="match status" value="1"/>
</dbReference>
<dbReference type="PANTHER" id="PTHR33594:SF1">
    <property type="entry name" value="HD_PDEASE DOMAIN-CONTAINING PROTEIN"/>
    <property type="match status" value="1"/>
</dbReference>
<dbReference type="PROSITE" id="PS51831">
    <property type="entry name" value="HD"/>
    <property type="match status" value="1"/>
</dbReference>